<dbReference type="RefSeq" id="WP_238074418.1">
    <property type="nucleotide sequence ID" value="NZ_JAKNJB010000022.1"/>
</dbReference>
<gene>
    <name evidence="1" type="ORF">L0P79_12360</name>
</gene>
<dbReference type="EMBL" id="JAKNJB010000022">
    <property type="protein sequence ID" value="MCG4527848.1"/>
    <property type="molecule type" value="Genomic_DNA"/>
</dbReference>
<reference evidence="1 2" key="1">
    <citation type="submission" date="2022-01" db="EMBL/GenBank/DDBJ databases">
        <title>Collection of gut derived symbiotic bacterial strains cultured from healthy donors.</title>
        <authorList>
            <person name="Lin H."/>
            <person name="Kohout C."/>
            <person name="Waligurski E."/>
            <person name="Pamer E.G."/>
        </authorList>
    </citation>
    <scope>NUCLEOTIDE SEQUENCE [LARGE SCALE GENOMIC DNA]</scope>
    <source>
        <strain evidence="1 2">DFI.3.7</strain>
    </source>
</reference>
<evidence type="ECO:0000313" key="2">
    <source>
        <dbReference type="Proteomes" id="UP001200313"/>
    </source>
</evidence>
<accession>A0ABS9MB40</accession>
<sequence length="538" mass="60849">MFQKETVLRKLQKILSGKGNKLFDNQVCFYNAIFGMTNSEAFPEELIAYMETAERDGPRERGRQDIEAFFKGGLDNSSSNIGKHINDDPGMGIPKFHCVHYAQAEHKREICKRLAAVLRYSANRHGTDLGELFLRLKGELSCASGILAQAETADGMLLATILYEIVQTHLGERRSPEESVEETAFGKVNMKRQVEEYYLTCDCYEATSIDFFFALRRMAGQNVIASSNLAGFYYVGMEFVVKNEAGGPHGTYVVERNLEQAAHYFKRAASSQPPYAPALYSYGYMLLHGETENLTVEQRMEESERYYRLAAAQKFHHAVSGLGDLALLRAERLLKQPGSEVRSEEIVTELAAAISYFDQAERMGSFWGPIKAAQFLDNPAYEPYRKQALAKAGLTGEETARTRWKRAVAMGNVFAMDELAMLDLRLGYIEEAQEMLEQAAGMNYPNASYHLARYFYGADGIRPDDQKYRRYLEKASHDGSARASLVLGELASAACDAVETTEEKLKQQRLALAWFRKAEEQNFACFEKDVYEQLRQYK</sequence>
<keyword evidence="2" id="KW-1185">Reference proteome</keyword>
<dbReference type="Pfam" id="PF08238">
    <property type="entry name" value="Sel1"/>
    <property type="match status" value="4"/>
</dbReference>
<dbReference type="InterPro" id="IPR050767">
    <property type="entry name" value="Sel1_AlgK"/>
</dbReference>
<organism evidence="1 2">
    <name type="scientific">Intestinimonas massiliensis</name>
    <name type="common">ex Afouda et al. 2020</name>
    <dbReference type="NCBI Taxonomy" id="1673721"/>
    <lineage>
        <taxon>Bacteria</taxon>
        <taxon>Bacillati</taxon>
        <taxon>Bacillota</taxon>
        <taxon>Clostridia</taxon>
        <taxon>Eubacteriales</taxon>
        <taxon>Intestinimonas</taxon>
    </lineage>
</organism>
<comment type="caution">
    <text evidence="1">The sequence shown here is derived from an EMBL/GenBank/DDBJ whole genome shotgun (WGS) entry which is preliminary data.</text>
</comment>
<dbReference type="Gene3D" id="1.25.40.10">
    <property type="entry name" value="Tetratricopeptide repeat domain"/>
    <property type="match status" value="2"/>
</dbReference>
<evidence type="ECO:0008006" key="3">
    <source>
        <dbReference type="Google" id="ProtNLM"/>
    </source>
</evidence>
<dbReference type="InterPro" id="IPR011990">
    <property type="entry name" value="TPR-like_helical_dom_sf"/>
</dbReference>
<dbReference type="SMART" id="SM00671">
    <property type="entry name" value="SEL1"/>
    <property type="match status" value="3"/>
</dbReference>
<name>A0ABS9MB40_9FIRM</name>
<dbReference type="Proteomes" id="UP001200313">
    <property type="component" value="Unassembled WGS sequence"/>
</dbReference>
<protein>
    <recommendedName>
        <fullName evidence="3">Sel1 repeat family protein</fullName>
    </recommendedName>
</protein>
<dbReference type="InterPro" id="IPR006597">
    <property type="entry name" value="Sel1-like"/>
</dbReference>
<evidence type="ECO:0000313" key="1">
    <source>
        <dbReference type="EMBL" id="MCG4527848.1"/>
    </source>
</evidence>
<dbReference type="PANTHER" id="PTHR11102:SF160">
    <property type="entry name" value="ERAD-ASSOCIATED E3 UBIQUITIN-PROTEIN LIGASE COMPONENT HRD3"/>
    <property type="match status" value="1"/>
</dbReference>
<dbReference type="SUPFAM" id="SSF81901">
    <property type="entry name" value="HCP-like"/>
    <property type="match status" value="2"/>
</dbReference>
<dbReference type="PANTHER" id="PTHR11102">
    <property type="entry name" value="SEL-1-LIKE PROTEIN"/>
    <property type="match status" value="1"/>
</dbReference>
<proteinExistence type="predicted"/>